<reference evidence="1 2" key="1">
    <citation type="submission" date="2020-02" db="EMBL/GenBank/DDBJ databases">
        <title>Broccoli isolated Pseudomonas sp.</title>
        <authorList>
            <person name="Fujikawa T."/>
            <person name="Sawada H."/>
        </authorList>
    </citation>
    <scope>NUCLEOTIDE SEQUENCE [LARGE SCALE GENOMIC DNA]</scope>
    <source>
        <strain evidence="1 2">JCM 32154</strain>
    </source>
</reference>
<dbReference type="AlphaFoldDB" id="A0A6I5RUB2"/>
<evidence type="ECO:0000313" key="1">
    <source>
        <dbReference type="EMBL" id="NES11573.1"/>
    </source>
</evidence>
<sequence>MYQDTATVTVSAEQSAGEVEAVDNENVAIGLEAVTDNLKKVHFTGQLAAPDAPTHVCITLKNGLSYYGPIVNGHAEPNGGWLAFECDMINPELLV</sequence>
<accession>A0A6I5RUB2</accession>
<evidence type="ECO:0000313" key="2">
    <source>
        <dbReference type="Proteomes" id="UP000471751"/>
    </source>
</evidence>
<dbReference type="EMBL" id="JAAHBT010000275">
    <property type="protein sequence ID" value="NES11573.1"/>
    <property type="molecule type" value="Genomic_DNA"/>
</dbReference>
<comment type="caution">
    <text evidence="1">The sequence shown here is derived from an EMBL/GenBank/DDBJ whole genome shotgun (WGS) entry which is preliminary data.</text>
</comment>
<protein>
    <submittedName>
        <fullName evidence="1">Uncharacterized protein</fullName>
    </submittedName>
</protein>
<organism evidence="1 2">
    <name type="scientific">Pseudomonas laurentiana</name>
    <dbReference type="NCBI Taxonomy" id="2364649"/>
    <lineage>
        <taxon>Bacteria</taxon>
        <taxon>Pseudomonadati</taxon>
        <taxon>Pseudomonadota</taxon>
        <taxon>Gammaproteobacteria</taxon>
        <taxon>Pseudomonadales</taxon>
        <taxon>Pseudomonadaceae</taxon>
        <taxon>Pseudomonas</taxon>
    </lineage>
</organism>
<dbReference type="RefSeq" id="WP_163939300.1">
    <property type="nucleotide sequence ID" value="NZ_BMQU01000002.1"/>
</dbReference>
<keyword evidence="2" id="KW-1185">Reference proteome</keyword>
<dbReference type="Proteomes" id="UP000471751">
    <property type="component" value="Unassembled WGS sequence"/>
</dbReference>
<proteinExistence type="predicted"/>
<name>A0A6I5RUB2_9PSED</name>
<gene>
    <name evidence="1" type="ORF">G3O07_20420</name>
</gene>